<dbReference type="Pfam" id="PF13181">
    <property type="entry name" value="TPR_8"/>
    <property type="match status" value="1"/>
</dbReference>
<dbReference type="PANTHER" id="PTHR44858">
    <property type="entry name" value="TETRATRICOPEPTIDE REPEAT PROTEIN 6"/>
    <property type="match status" value="1"/>
</dbReference>
<proteinExistence type="predicted"/>
<feature type="chain" id="PRO_5045910687" evidence="4">
    <location>
        <begin position="28"/>
        <end position="276"/>
    </location>
</feature>
<dbReference type="PANTHER" id="PTHR44858:SF1">
    <property type="entry name" value="UDP-N-ACETYLGLUCOSAMINE--PEPTIDE N-ACETYLGLUCOSAMINYLTRANSFERASE SPINDLY-RELATED"/>
    <property type="match status" value="1"/>
</dbReference>
<organism evidence="5 6">
    <name type="scientific">Pseudorhodoferax aquiterrae</name>
    <dbReference type="NCBI Taxonomy" id="747304"/>
    <lineage>
        <taxon>Bacteria</taxon>
        <taxon>Pseudomonadati</taxon>
        <taxon>Pseudomonadota</taxon>
        <taxon>Betaproteobacteria</taxon>
        <taxon>Burkholderiales</taxon>
        <taxon>Comamonadaceae</taxon>
    </lineage>
</organism>
<evidence type="ECO:0000256" key="3">
    <source>
        <dbReference type="PROSITE-ProRule" id="PRU00339"/>
    </source>
</evidence>
<feature type="repeat" description="TPR" evidence="3">
    <location>
        <begin position="162"/>
        <end position="195"/>
    </location>
</feature>
<keyword evidence="1" id="KW-0677">Repeat</keyword>
<dbReference type="Proteomes" id="UP000626210">
    <property type="component" value="Unassembled WGS sequence"/>
</dbReference>
<dbReference type="RefSeq" id="WP_189687106.1">
    <property type="nucleotide sequence ID" value="NZ_BMYK01000005.1"/>
</dbReference>
<evidence type="ECO:0000313" key="5">
    <source>
        <dbReference type="EMBL" id="GHC81154.1"/>
    </source>
</evidence>
<keyword evidence="2 3" id="KW-0802">TPR repeat</keyword>
<comment type="caution">
    <text evidence="5">The sequence shown here is derived from an EMBL/GenBank/DDBJ whole genome shotgun (WGS) entry which is preliminary data.</text>
</comment>
<keyword evidence="6" id="KW-1185">Reference proteome</keyword>
<gene>
    <name evidence="5" type="ORF">GCM10007320_23350</name>
</gene>
<dbReference type="InterPro" id="IPR013360">
    <property type="entry name" value="Pilus_4_PilW"/>
</dbReference>
<dbReference type="InterPro" id="IPR019734">
    <property type="entry name" value="TPR_rpt"/>
</dbReference>
<protein>
    <submittedName>
        <fullName evidence="5">Type IV pilus biogenesis/stability protein PilW</fullName>
    </submittedName>
</protein>
<evidence type="ECO:0000256" key="1">
    <source>
        <dbReference type="ARBA" id="ARBA00022737"/>
    </source>
</evidence>
<keyword evidence="4" id="KW-0732">Signal</keyword>
<evidence type="ECO:0000256" key="2">
    <source>
        <dbReference type="ARBA" id="ARBA00022803"/>
    </source>
</evidence>
<dbReference type="Gene3D" id="1.25.40.10">
    <property type="entry name" value="Tetratricopeptide repeat domain"/>
    <property type="match status" value="1"/>
</dbReference>
<dbReference type="NCBIfam" id="TIGR02521">
    <property type="entry name" value="type_IV_pilW"/>
    <property type="match status" value="1"/>
</dbReference>
<dbReference type="PROSITE" id="PS51257">
    <property type="entry name" value="PROKAR_LIPOPROTEIN"/>
    <property type="match status" value="1"/>
</dbReference>
<evidence type="ECO:0000256" key="4">
    <source>
        <dbReference type="SAM" id="SignalP"/>
    </source>
</evidence>
<dbReference type="InterPro" id="IPR013105">
    <property type="entry name" value="TPR_2"/>
</dbReference>
<dbReference type="PROSITE" id="PS50005">
    <property type="entry name" value="TPR"/>
    <property type="match status" value="2"/>
</dbReference>
<name>A0ABQ3G0S0_9BURK</name>
<dbReference type="SMART" id="SM00028">
    <property type="entry name" value="TPR"/>
    <property type="match status" value="3"/>
</dbReference>
<feature type="repeat" description="TPR" evidence="3">
    <location>
        <begin position="92"/>
        <end position="125"/>
    </location>
</feature>
<dbReference type="EMBL" id="BMYK01000005">
    <property type="protein sequence ID" value="GHC81154.1"/>
    <property type="molecule type" value="Genomic_DNA"/>
</dbReference>
<dbReference type="SUPFAM" id="SSF48452">
    <property type="entry name" value="TPR-like"/>
    <property type="match status" value="1"/>
</dbReference>
<evidence type="ECO:0000313" key="6">
    <source>
        <dbReference type="Proteomes" id="UP000626210"/>
    </source>
</evidence>
<feature type="signal peptide" evidence="4">
    <location>
        <begin position="1"/>
        <end position="27"/>
    </location>
</feature>
<dbReference type="InterPro" id="IPR050498">
    <property type="entry name" value="Ycf3"/>
</dbReference>
<reference evidence="6" key="1">
    <citation type="journal article" date="2019" name="Int. J. Syst. Evol. Microbiol.">
        <title>The Global Catalogue of Microorganisms (GCM) 10K type strain sequencing project: providing services to taxonomists for standard genome sequencing and annotation.</title>
        <authorList>
            <consortium name="The Broad Institute Genomics Platform"/>
            <consortium name="The Broad Institute Genome Sequencing Center for Infectious Disease"/>
            <person name="Wu L."/>
            <person name="Ma J."/>
        </authorList>
    </citation>
    <scope>NUCLEOTIDE SEQUENCE [LARGE SCALE GENOMIC DNA]</scope>
    <source>
        <strain evidence="6">KCTC 23314</strain>
    </source>
</reference>
<dbReference type="InterPro" id="IPR011990">
    <property type="entry name" value="TPR-like_helical_dom_sf"/>
</dbReference>
<sequence>MRTTTRLSGPTLAIALAGLALSGAALLSGCAAPGGGARGTDPSGVVIPSEETEARKRARVRLELASRYFDQGQTNVALEEVKLALATDPGFAEAFNLRALVYMRLNDLALAEDSFRQAQRLSPRDPGTAHNYGWFLCQQRRYDQAAVQFAVALESLTYTDKAKTWLAQGMCQQQAGQVAEAERSLMHSYELDPANPITGYNLTQSLFKRGDLQRAQFYIRRINNSEYANAESLWLGIKVERSLGNRQAAEQLATQLRNRFAQSREYMALERQAFDE</sequence>
<dbReference type="Pfam" id="PF07719">
    <property type="entry name" value="TPR_2"/>
    <property type="match status" value="1"/>
</dbReference>
<accession>A0ABQ3G0S0</accession>